<feature type="transmembrane region" description="Helical" evidence="1">
    <location>
        <begin position="96"/>
        <end position="120"/>
    </location>
</feature>
<accession>A0A4P6F0Z5</accession>
<protein>
    <recommendedName>
        <fullName evidence="2">Acyltransferase 3 domain-containing protein</fullName>
    </recommendedName>
</protein>
<evidence type="ECO:0000313" key="4">
    <source>
        <dbReference type="Proteomes" id="UP000292118"/>
    </source>
</evidence>
<dbReference type="EMBL" id="CP035493">
    <property type="protein sequence ID" value="QAY68876.1"/>
    <property type="molecule type" value="Genomic_DNA"/>
</dbReference>
<dbReference type="GO" id="GO:0016747">
    <property type="term" value="F:acyltransferase activity, transferring groups other than amino-acyl groups"/>
    <property type="evidence" value="ECO:0007669"/>
    <property type="project" value="InterPro"/>
</dbReference>
<keyword evidence="4" id="KW-1185">Reference proteome</keyword>
<gene>
    <name evidence="3" type="ORF">ET471_01465</name>
</gene>
<evidence type="ECO:0000313" key="3">
    <source>
        <dbReference type="EMBL" id="QAY68876.1"/>
    </source>
</evidence>
<name>A0A4P6F0Z5_9MICO</name>
<dbReference type="OrthoDB" id="8206682at2"/>
<feature type="transmembrane region" description="Helical" evidence="1">
    <location>
        <begin position="409"/>
        <end position="426"/>
    </location>
</feature>
<feature type="transmembrane region" description="Helical" evidence="1">
    <location>
        <begin position="141"/>
        <end position="161"/>
    </location>
</feature>
<feature type="transmembrane region" description="Helical" evidence="1">
    <location>
        <begin position="181"/>
        <end position="201"/>
    </location>
</feature>
<feature type="transmembrane region" description="Helical" evidence="1">
    <location>
        <begin position="208"/>
        <end position="226"/>
    </location>
</feature>
<keyword evidence="1" id="KW-0472">Membrane</keyword>
<dbReference type="AlphaFoldDB" id="A0A4P6F0Z5"/>
<keyword evidence="1" id="KW-0812">Transmembrane</keyword>
<organism evidence="3 4">
    <name type="scientific">Xylanimonas protaetiae</name>
    <dbReference type="NCBI Taxonomy" id="2509457"/>
    <lineage>
        <taxon>Bacteria</taxon>
        <taxon>Bacillati</taxon>
        <taxon>Actinomycetota</taxon>
        <taxon>Actinomycetes</taxon>
        <taxon>Micrococcales</taxon>
        <taxon>Promicromonosporaceae</taxon>
        <taxon>Xylanimonas</taxon>
    </lineage>
</organism>
<feature type="transmembrane region" description="Helical" evidence="1">
    <location>
        <begin position="232"/>
        <end position="251"/>
    </location>
</feature>
<dbReference type="RefSeq" id="WP_129186278.1">
    <property type="nucleotide sequence ID" value="NZ_CP035493.1"/>
</dbReference>
<keyword evidence="1" id="KW-1133">Transmembrane helix</keyword>
<dbReference type="InterPro" id="IPR002656">
    <property type="entry name" value="Acyl_transf_3_dom"/>
</dbReference>
<feature type="transmembrane region" description="Helical" evidence="1">
    <location>
        <begin position="288"/>
        <end position="309"/>
    </location>
</feature>
<reference evidence="3 4" key="1">
    <citation type="submission" date="2019-01" db="EMBL/GenBank/DDBJ databases">
        <title>Genome sequencing of strain FW10M-9.</title>
        <authorList>
            <person name="Heo J."/>
            <person name="Kim S.-J."/>
            <person name="Kim J.-S."/>
            <person name="Hong S.-B."/>
            <person name="Kwon S.-W."/>
        </authorList>
    </citation>
    <scope>NUCLEOTIDE SEQUENCE [LARGE SCALE GENOMIC DNA]</scope>
    <source>
        <strain evidence="3 4">FW10M-9</strain>
    </source>
</reference>
<evidence type="ECO:0000259" key="2">
    <source>
        <dbReference type="Pfam" id="PF01757"/>
    </source>
</evidence>
<evidence type="ECO:0000256" key="1">
    <source>
        <dbReference type="SAM" id="Phobius"/>
    </source>
</evidence>
<sequence>MAALLVPPTAVDDPVAVPRRTPGRDVVAGPRAGRDVSARPALGRDVSARPALGRDVLVDGVRALATLGVVAVHWLMPEATFDGDRLWVGNALGHGGAWVLTWVLQVLPLLFFAAGASAAYQHARLPRGRGWAGAVGARVRGVARPVAAFAGAWVVALALLLATTLPDTAVLRLARMAPQLLWFLAVWVALVALTPLARAAWQRWRWSALAVAFAAPLAVDALRLGAGLERAAWANVLLVWAVPFLLGVAYADDRSGWAAPEVRPLVVTHRMLHRRWARTVPVDALPRPLLAGVAVLAVGVMAALVASGPHPASMIGMPGDALSNLAPPTAPIVAQSVAQVAVVLLARDVIVRWARGRGRGVVGVLARRSMTVYLWHLTAMFVVVGGVLLGLHETLPAPWSTDWWASRPLWWGAFALVLMGLVRVFGRFEAPRGAQSAGSAIA</sequence>
<dbReference type="KEGG" id="xya:ET471_01465"/>
<feature type="transmembrane region" description="Helical" evidence="1">
    <location>
        <begin position="371"/>
        <end position="389"/>
    </location>
</feature>
<feature type="transmembrane region" description="Helical" evidence="1">
    <location>
        <begin position="329"/>
        <end position="350"/>
    </location>
</feature>
<proteinExistence type="predicted"/>
<dbReference type="Proteomes" id="UP000292118">
    <property type="component" value="Chromosome"/>
</dbReference>
<dbReference type="Pfam" id="PF01757">
    <property type="entry name" value="Acyl_transf_3"/>
    <property type="match status" value="1"/>
</dbReference>
<feature type="domain" description="Acyltransferase 3" evidence="2">
    <location>
        <begin position="58"/>
        <end position="418"/>
    </location>
</feature>